<dbReference type="EMBL" id="SDAM02000018">
    <property type="protein sequence ID" value="KAH6837387.1"/>
    <property type="molecule type" value="Genomic_DNA"/>
</dbReference>
<dbReference type="Gene3D" id="1.10.287.370">
    <property type="match status" value="1"/>
</dbReference>
<dbReference type="Pfam" id="PF02996">
    <property type="entry name" value="Prefoldin"/>
    <property type="match status" value="1"/>
</dbReference>
<comment type="similarity">
    <text evidence="3">Belongs to the RNA polymerase II subunit 5-mediating protein family.</text>
</comment>
<comment type="caution">
    <text evidence="6">The sequence shown here is derived from an EMBL/GenBank/DDBJ whole genome shotgun (WGS) entry which is preliminary data.</text>
</comment>
<evidence type="ECO:0000256" key="1">
    <source>
        <dbReference type="ARBA" id="ARBA00004123"/>
    </source>
</evidence>
<feature type="region of interest" description="Disordered" evidence="5">
    <location>
        <begin position="197"/>
        <end position="235"/>
    </location>
</feature>
<dbReference type="PANTHER" id="PTHR15111:SF0">
    <property type="entry name" value="UNCONVENTIONAL PREFOLDIN RPB5 INTERACTOR 1"/>
    <property type="match status" value="1"/>
</dbReference>
<accession>A0AAD4PFU4</accession>
<evidence type="ECO:0000256" key="3">
    <source>
        <dbReference type="ARBA" id="ARBA00038295"/>
    </source>
</evidence>
<name>A0AAD4PFU4_PERFH</name>
<gene>
    <name evidence="6" type="ORF">C2S53_010789</name>
</gene>
<dbReference type="AlphaFoldDB" id="A0AAD4PFU4"/>
<evidence type="ECO:0000313" key="7">
    <source>
        <dbReference type="Proteomes" id="UP001190926"/>
    </source>
</evidence>
<dbReference type="GO" id="GO:0003714">
    <property type="term" value="F:transcription corepressor activity"/>
    <property type="evidence" value="ECO:0007669"/>
    <property type="project" value="TreeGrafter"/>
</dbReference>
<keyword evidence="4" id="KW-0175">Coiled coil</keyword>
<dbReference type="InterPro" id="IPR004127">
    <property type="entry name" value="Prefoldin_subunit_alpha"/>
</dbReference>
<feature type="region of interest" description="Disordered" evidence="5">
    <location>
        <begin position="341"/>
        <end position="366"/>
    </location>
</feature>
<dbReference type="SUPFAM" id="SSF46579">
    <property type="entry name" value="Prefoldin"/>
    <property type="match status" value="1"/>
</dbReference>
<dbReference type="InterPro" id="IPR009053">
    <property type="entry name" value="Prefoldin"/>
</dbReference>
<feature type="region of interest" description="Disordered" evidence="5">
    <location>
        <begin position="154"/>
        <end position="173"/>
    </location>
</feature>
<evidence type="ECO:0000256" key="2">
    <source>
        <dbReference type="ARBA" id="ARBA00023242"/>
    </source>
</evidence>
<dbReference type="GO" id="GO:0005634">
    <property type="term" value="C:nucleus"/>
    <property type="evidence" value="ECO:0007669"/>
    <property type="project" value="UniProtKB-SubCell"/>
</dbReference>
<keyword evidence="2" id="KW-0539">Nucleus</keyword>
<protein>
    <submittedName>
        <fullName evidence="6">Uncharacterized protein</fullName>
    </submittedName>
</protein>
<reference evidence="6 7" key="1">
    <citation type="journal article" date="2021" name="Nat. Commun.">
        <title>Incipient diploidization of the medicinal plant Perilla within 10,000 years.</title>
        <authorList>
            <person name="Zhang Y."/>
            <person name="Shen Q."/>
            <person name="Leng L."/>
            <person name="Zhang D."/>
            <person name="Chen S."/>
            <person name="Shi Y."/>
            <person name="Ning Z."/>
            <person name="Chen S."/>
        </authorList>
    </citation>
    <scope>NUCLEOTIDE SEQUENCE [LARGE SCALE GENOMIC DNA]</scope>
    <source>
        <strain evidence="7">cv. PC099</strain>
    </source>
</reference>
<dbReference type="GO" id="GO:0000122">
    <property type="term" value="P:negative regulation of transcription by RNA polymerase II"/>
    <property type="evidence" value="ECO:0007669"/>
    <property type="project" value="TreeGrafter"/>
</dbReference>
<evidence type="ECO:0000256" key="5">
    <source>
        <dbReference type="SAM" id="MobiDB-lite"/>
    </source>
</evidence>
<evidence type="ECO:0000256" key="4">
    <source>
        <dbReference type="SAM" id="Coils"/>
    </source>
</evidence>
<dbReference type="PANTHER" id="PTHR15111">
    <property type="entry name" value="RNA POLYMERASE II SUBUNIT 5-MEDIATING PROTEIN NNX3"/>
    <property type="match status" value="1"/>
</dbReference>
<dbReference type="GO" id="GO:0019212">
    <property type="term" value="F:phosphatase inhibitor activity"/>
    <property type="evidence" value="ECO:0007669"/>
    <property type="project" value="TreeGrafter"/>
</dbReference>
<evidence type="ECO:0000313" key="6">
    <source>
        <dbReference type="EMBL" id="KAH6837387.1"/>
    </source>
</evidence>
<comment type="subcellular location">
    <subcellularLocation>
        <location evidence="1">Nucleus</location>
    </subcellularLocation>
</comment>
<dbReference type="CDD" id="cd23159">
    <property type="entry name" value="Prefoldin_URI1"/>
    <property type="match status" value="1"/>
</dbReference>
<dbReference type="GO" id="GO:0006457">
    <property type="term" value="P:protein folding"/>
    <property type="evidence" value="ECO:0007669"/>
    <property type="project" value="UniProtKB-ARBA"/>
</dbReference>
<keyword evidence="7" id="KW-1185">Reference proteome</keyword>
<organism evidence="6 7">
    <name type="scientific">Perilla frutescens var. hirtella</name>
    <name type="common">Perilla citriodora</name>
    <name type="synonym">Perilla setoyensis</name>
    <dbReference type="NCBI Taxonomy" id="608512"/>
    <lineage>
        <taxon>Eukaryota</taxon>
        <taxon>Viridiplantae</taxon>
        <taxon>Streptophyta</taxon>
        <taxon>Embryophyta</taxon>
        <taxon>Tracheophyta</taxon>
        <taxon>Spermatophyta</taxon>
        <taxon>Magnoliopsida</taxon>
        <taxon>eudicotyledons</taxon>
        <taxon>Gunneridae</taxon>
        <taxon>Pentapetalae</taxon>
        <taxon>asterids</taxon>
        <taxon>lamiids</taxon>
        <taxon>Lamiales</taxon>
        <taxon>Lamiaceae</taxon>
        <taxon>Nepetoideae</taxon>
        <taxon>Elsholtzieae</taxon>
        <taxon>Perilla</taxon>
    </lineage>
</organism>
<sequence>MAKKGTVTELSSLFPAEEAQKASRRVQDEIAERRRQLDQLQGFLDDNSNLINLVWKLPDETHHNIMVPFGKAAFFPGRMTNPNKFLVLLGESYFAERSAKQTVEILERRSNTLETQIDSLNAIIDDLKLEASFFDNTARESAEGLVEIREDYIEEVPSGTSPNSGKKSDSVPLLEVDNGKAAIEDEEYAHIFSRMTELEKEEEEAEEANGSDQDEQIQNEQDQSVGRDSTDQEVRNIPIVTREAPVISKEGASHGDYHPHSSAVVKKDFKLPQEEKIGSPLPASNTVKKDFELPQDEKIGSPLPARNTVKKDFELPQDEKIGSPLPASNTAFTGSIVEHAHNIGMHAPQQQARGSKPVSRFKMQRK</sequence>
<proteinExistence type="inferred from homology"/>
<dbReference type="GO" id="GO:0003682">
    <property type="term" value="F:chromatin binding"/>
    <property type="evidence" value="ECO:0007669"/>
    <property type="project" value="TreeGrafter"/>
</dbReference>
<feature type="compositionally biased region" description="Acidic residues" evidence="5">
    <location>
        <begin position="199"/>
        <end position="217"/>
    </location>
</feature>
<dbReference type="GO" id="GO:0009409">
    <property type="term" value="P:response to cold"/>
    <property type="evidence" value="ECO:0007669"/>
    <property type="project" value="UniProtKB-ARBA"/>
</dbReference>
<feature type="coiled-coil region" evidence="4">
    <location>
        <begin position="96"/>
        <end position="130"/>
    </location>
</feature>
<dbReference type="Proteomes" id="UP001190926">
    <property type="component" value="Unassembled WGS sequence"/>
</dbReference>
<dbReference type="InterPro" id="IPR052255">
    <property type="entry name" value="RNA_pol_II_subunit5-mediator"/>
</dbReference>